<protein>
    <submittedName>
        <fullName evidence="2">GNAT family N-acetyltransferase</fullName>
    </submittedName>
</protein>
<accession>A0A317CH71</accession>
<evidence type="ECO:0000313" key="2">
    <source>
        <dbReference type="EMBL" id="PWQ97895.1"/>
    </source>
</evidence>
<dbReference type="AlphaFoldDB" id="A0A317CH71"/>
<comment type="caution">
    <text evidence="2">The sequence shown here is derived from an EMBL/GenBank/DDBJ whole genome shotgun (WGS) entry which is preliminary data.</text>
</comment>
<name>A0A317CH71_9GAMM</name>
<proteinExistence type="predicted"/>
<sequence length="134" mass="15279">MKIETIQWQDALLIRHQVLWPSKPPSFCQVQGDETANHYGAFIKGELVCVASVYIDGRSARLRKFATLPECQGKGIGSQVIAHIMETLRDECVERFWCDARTSAVSFYQRFGLEQQGEEFLKSGVPYFKMEISV</sequence>
<dbReference type="OrthoDB" id="1178186at2"/>
<evidence type="ECO:0000259" key="1">
    <source>
        <dbReference type="PROSITE" id="PS51186"/>
    </source>
</evidence>
<keyword evidence="2" id="KW-0808">Transferase</keyword>
<gene>
    <name evidence="2" type="ORF">DKT75_05370</name>
</gene>
<dbReference type="CDD" id="cd04301">
    <property type="entry name" value="NAT_SF"/>
    <property type="match status" value="1"/>
</dbReference>
<evidence type="ECO:0000313" key="3">
    <source>
        <dbReference type="Proteomes" id="UP000245506"/>
    </source>
</evidence>
<reference evidence="2 3" key="1">
    <citation type="submission" date="2018-05" db="EMBL/GenBank/DDBJ databases">
        <title>Leucothrix arctica sp. nov., isolated from Arctic seawater.</title>
        <authorList>
            <person name="Choi A."/>
            <person name="Baek K."/>
        </authorList>
    </citation>
    <scope>NUCLEOTIDE SEQUENCE [LARGE SCALE GENOMIC DNA]</scope>
    <source>
        <strain evidence="2 3">IMCC9719</strain>
    </source>
</reference>
<dbReference type="InterPro" id="IPR016181">
    <property type="entry name" value="Acyl_CoA_acyltransferase"/>
</dbReference>
<dbReference type="EMBL" id="QGKL01000016">
    <property type="protein sequence ID" value="PWQ97895.1"/>
    <property type="molecule type" value="Genomic_DNA"/>
</dbReference>
<dbReference type="GO" id="GO:0016747">
    <property type="term" value="F:acyltransferase activity, transferring groups other than amino-acyl groups"/>
    <property type="evidence" value="ECO:0007669"/>
    <property type="project" value="InterPro"/>
</dbReference>
<dbReference type="Gene3D" id="3.40.630.30">
    <property type="match status" value="1"/>
</dbReference>
<dbReference type="RefSeq" id="WP_109822401.1">
    <property type="nucleotide sequence ID" value="NZ_QGKL01000016.1"/>
</dbReference>
<dbReference type="Proteomes" id="UP000245506">
    <property type="component" value="Unassembled WGS sequence"/>
</dbReference>
<dbReference type="PROSITE" id="PS51186">
    <property type="entry name" value="GNAT"/>
    <property type="match status" value="1"/>
</dbReference>
<organism evidence="2 3">
    <name type="scientific">Leucothrix arctica</name>
    <dbReference type="NCBI Taxonomy" id="1481894"/>
    <lineage>
        <taxon>Bacteria</taxon>
        <taxon>Pseudomonadati</taxon>
        <taxon>Pseudomonadota</taxon>
        <taxon>Gammaproteobacteria</taxon>
        <taxon>Thiotrichales</taxon>
        <taxon>Thiotrichaceae</taxon>
        <taxon>Leucothrix</taxon>
    </lineage>
</organism>
<keyword evidence="3" id="KW-1185">Reference proteome</keyword>
<feature type="domain" description="N-acetyltransferase" evidence="1">
    <location>
        <begin position="1"/>
        <end position="134"/>
    </location>
</feature>
<dbReference type="SUPFAM" id="SSF55729">
    <property type="entry name" value="Acyl-CoA N-acyltransferases (Nat)"/>
    <property type="match status" value="1"/>
</dbReference>
<dbReference type="InterPro" id="IPR000182">
    <property type="entry name" value="GNAT_dom"/>
</dbReference>
<dbReference type="Pfam" id="PF13673">
    <property type="entry name" value="Acetyltransf_10"/>
    <property type="match status" value="1"/>
</dbReference>